<proteinExistence type="predicted"/>
<accession>A0A834MKW3</accession>
<comment type="caution">
    <text evidence="1">The sequence shown here is derived from an EMBL/GenBank/DDBJ whole genome shotgun (WGS) entry which is preliminary data.</text>
</comment>
<reference evidence="1" key="1">
    <citation type="submission" date="2020-08" db="EMBL/GenBank/DDBJ databases">
        <title>Genome sequencing and assembly of the red palm weevil Rhynchophorus ferrugineus.</title>
        <authorList>
            <person name="Dias G.B."/>
            <person name="Bergman C.M."/>
            <person name="Manee M."/>
        </authorList>
    </citation>
    <scope>NUCLEOTIDE SEQUENCE</scope>
    <source>
        <strain evidence="1">AA-2017</strain>
        <tissue evidence="1">Whole larva</tissue>
    </source>
</reference>
<dbReference type="EMBL" id="JAACXV010000189">
    <property type="protein sequence ID" value="KAF7282119.1"/>
    <property type="molecule type" value="Genomic_DNA"/>
</dbReference>
<sequence>MKSDGGARSIIGALKQSGPCNEQDLPSHSPLSIAVPPQWKYVRKGYRSINNGERADGLISIPPCLDVGD</sequence>
<gene>
    <name evidence="1" type="ORF">GWI33_003234</name>
</gene>
<name>A0A834MKW3_RHYFE</name>
<organism evidence="1 2">
    <name type="scientific">Rhynchophorus ferrugineus</name>
    <name type="common">Red palm weevil</name>
    <name type="synonym">Curculio ferrugineus</name>
    <dbReference type="NCBI Taxonomy" id="354439"/>
    <lineage>
        <taxon>Eukaryota</taxon>
        <taxon>Metazoa</taxon>
        <taxon>Ecdysozoa</taxon>
        <taxon>Arthropoda</taxon>
        <taxon>Hexapoda</taxon>
        <taxon>Insecta</taxon>
        <taxon>Pterygota</taxon>
        <taxon>Neoptera</taxon>
        <taxon>Endopterygota</taxon>
        <taxon>Coleoptera</taxon>
        <taxon>Polyphaga</taxon>
        <taxon>Cucujiformia</taxon>
        <taxon>Curculionidae</taxon>
        <taxon>Dryophthorinae</taxon>
        <taxon>Rhynchophorus</taxon>
    </lineage>
</organism>
<keyword evidence="2" id="KW-1185">Reference proteome</keyword>
<evidence type="ECO:0000313" key="1">
    <source>
        <dbReference type="EMBL" id="KAF7282119.1"/>
    </source>
</evidence>
<evidence type="ECO:0000313" key="2">
    <source>
        <dbReference type="Proteomes" id="UP000625711"/>
    </source>
</evidence>
<dbReference type="AlphaFoldDB" id="A0A834MKW3"/>
<dbReference type="Proteomes" id="UP000625711">
    <property type="component" value="Unassembled WGS sequence"/>
</dbReference>
<protein>
    <submittedName>
        <fullName evidence="1">Uncharacterized protein</fullName>
    </submittedName>
</protein>